<accession>G2RI32</accession>
<dbReference type="OrthoDB" id="185373at2759"/>
<dbReference type="AlphaFoldDB" id="G2RI32"/>
<reference evidence="1 2" key="1">
    <citation type="journal article" date="2011" name="Nat. Biotechnol.">
        <title>Comparative genomic analysis of the thermophilic biomass-degrading fungi Myceliophthora thermophila and Thielavia terrestris.</title>
        <authorList>
            <person name="Berka R.M."/>
            <person name="Grigoriev I.V."/>
            <person name="Otillar R."/>
            <person name="Salamov A."/>
            <person name="Grimwood J."/>
            <person name="Reid I."/>
            <person name="Ishmael N."/>
            <person name="John T."/>
            <person name="Darmond C."/>
            <person name="Moisan M.-C."/>
            <person name="Henrissat B."/>
            <person name="Coutinho P.M."/>
            <person name="Lombard V."/>
            <person name="Natvig D.O."/>
            <person name="Lindquist E."/>
            <person name="Schmutz J."/>
            <person name="Lucas S."/>
            <person name="Harris P."/>
            <person name="Powlowski J."/>
            <person name="Bellemare A."/>
            <person name="Taylor D."/>
            <person name="Butler G."/>
            <person name="de Vries R.P."/>
            <person name="Allijn I.E."/>
            <person name="van den Brink J."/>
            <person name="Ushinsky S."/>
            <person name="Storms R."/>
            <person name="Powell A.J."/>
            <person name="Paulsen I.T."/>
            <person name="Elbourne L.D.H."/>
            <person name="Baker S.E."/>
            <person name="Magnuson J."/>
            <person name="LaBoissiere S."/>
            <person name="Clutterbuck A.J."/>
            <person name="Martinez D."/>
            <person name="Wogulis M."/>
            <person name="de Leon A.L."/>
            <person name="Rey M.W."/>
            <person name="Tsang A."/>
        </authorList>
    </citation>
    <scope>NUCLEOTIDE SEQUENCE [LARGE SCALE GENOMIC DNA]</scope>
    <source>
        <strain evidence="2">ATCC 38088 / NRRL 8126</strain>
    </source>
</reference>
<dbReference type="HOGENOM" id="CLU_358312_0_0_1"/>
<evidence type="ECO:0000313" key="2">
    <source>
        <dbReference type="Proteomes" id="UP000008181"/>
    </source>
</evidence>
<dbReference type="EMBL" id="CP003014">
    <property type="protein sequence ID" value="AEO71494.1"/>
    <property type="molecule type" value="Genomic_DNA"/>
</dbReference>
<dbReference type="GeneID" id="11521824"/>
<dbReference type="Proteomes" id="UP000008181">
    <property type="component" value="Chromosome 6"/>
</dbReference>
<gene>
    <name evidence="1" type="ORF">THITE_2123921</name>
</gene>
<protein>
    <submittedName>
        <fullName evidence="1">Uncharacterized protein</fullName>
    </submittedName>
</protein>
<sequence length="782" mass="88516">MLGRWSAAVQLRTCHCLPCLRSRANETTRQATTRATTRATGSPRRRRALTSHISAAYYSAIASAAVAVDSGCNELHGVTGAMNGLARLMEESNARDLAKVVESSLPYVPFSDPLSRRLVLNYICRLEPDFLRVLETRRKLRYREVRRLRALLRLPWNTTMPEIRKSTLARCEEVMTAEDKGGSILHREPRDKEEMAQVSKTINNLVDRLLAEAWWVSEIEAPGAHPALYSPDSVSTMIRLLRSDGYPSYTHPDADAKEAAKQRARLNEVNLQILLDWVPPFRERYVGKMCFNFLVCGVPPGIQNYNLLILGFSLLGESNLAQAVVDSFLESSLRPTEATYLCLLHHYRLKQDLPGFIGILRRLFGYDPRGINLERLTADSPEQARSLRAWAAGRENVAVLERGKTYVERALLTQNVAEAVMEGLIDFELLREAAKLLAVCLHAGYSVSRDVLWRLFHACLTASDTEAAKIIIRGLLDNIDHATSMLLGPKPIGHSLVRQLRHLLNIWQATSRFDRSRTHDILELQQPGNPEQRRAAGHAKLKHLATAIWIRETYHHSSMMGWWLRRVQRTLSEDKPLSERLDMAAWVLNLATERPARQMAKSELIQRVARLAWLTRQVAAADLRIQHAETHLCNLLARQTPRKLRAHAQFNPAMPIKARIGMALPFGVPGSWEYKAAMCFEWSKEIDMQLKTAILEAMPQDLALGLWQTRNDSGDIRLGRIVAYFEQYLANLKSQVHGEARKRAWARLLKRLPRVSRMAFWRRSQQHATSEAAPAPATAASG</sequence>
<dbReference type="KEGG" id="ttt:THITE_2123921"/>
<dbReference type="eggNOG" id="ENOG502SDIM">
    <property type="taxonomic scope" value="Eukaryota"/>
</dbReference>
<keyword evidence="2" id="KW-1185">Reference proteome</keyword>
<dbReference type="InterPro" id="IPR011990">
    <property type="entry name" value="TPR-like_helical_dom_sf"/>
</dbReference>
<evidence type="ECO:0000313" key="1">
    <source>
        <dbReference type="EMBL" id="AEO71494.1"/>
    </source>
</evidence>
<organism evidence="1 2">
    <name type="scientific">Thermothielavioides terrestris (strain ATCC 38088 / NRRL 8126)</name>
    <name type="common">Thielavia terrestris</name>
    <dbReference type="NCBI Taxonomy" id="578455"/>
    <lineage>
        <taxon>Eukaryota</taxon>
        <taxon>Fungi</taxon>
        <taxon>Dikarya</taxon>
        <taxon>Ascomycota</taxon>
        <taxon>Pezizomycotina</taxon>
        <taxon>Sordariomycetes</taxon>
        <taxon>Sordariomycetidae</taxon>
        <taxon>Sordariales</taxon>
        <taxon>Chaetomiaceae</taxon>
        <taxon>Thermothielavioides</taxon>
        <taxon>Thermothielavioides terrestris</taxon>
    </lineage>
</organism>
<dbReference type="Gene3D" id="1.25.40.10">
    <property type="entry name" value="Tetratricopeptide repeat domain"/>
    <property type="match status" value="1"/>
</dbReference>
<name>G2RI32_THETT</name>
<proteinExistence type="predicted"/>
<dbReference type="RefSeq" id="XP_003657830.1">
    <property type="nucleotide sequence ID" value="XM_003657782.1"/>
</dbReference>